<sequence>MSLFWTTRAKTQQLKPNRAVLLGYSCHNWRIPIGVFLVEELRSQTKFRR</sequence>
<name>A0A6J4P8T3_9CYAN</name>
<gene>
    <name evidence="1" type="ORF">AVDCRST_MAG84-6259</name>
</gene>
<organism evidence="1">
    <name type="scientific">uncultured Microcoleus sp</name>
    <dbReference type="NCBI Taxonomy" id="259945"/>
    <lineage>
        <taxon>Bacteria</taxon>
        <taxon>Bacillati</taxon>
        <taxon>Cyanobacteriota</taxon>
        <taxon>Cyanophyceae</taxon>
        <taxon>Oscillatoriophycideae</taxon>
        <taxon>Oscillatoriales</taxon>
        <taxon>Microcoleaceae</taxon>
        <taxon>Microcoleus</taxon>
        <taxon>environmental samples</taxon>
    </lineage>
</organism>
<proteinExistence type="predicted"/>
<dbReference type="EMBL" id="CADCTZ010001530">
    <property type="protein sequence ID" value="CAA9403565.1"/>
    <property type="molecule type" value="Genomic_DNA"/>
</dbReference>
<reference evidence="1" key="1">
    <citation type="submission" date="2020-02" db="EMBL/GenBank/DDBJ databases">
        <authorList>
            <person name="Meier V. D."/>
        </authorList>
    </citation>
    <scope>NUCLEOTIDE SEQUENCE</scope>
    <source>
        <strain evidence="1">AVDCRST_MAG84</strain>
    </source>
</reference>
<protein>
    <submittedName>
        <fullName evidence="1">Uncharacterized protein</fullName>
    </submittedName>
</protein>
<evidence type="ECO:0000313" key="1">
    <source>
        <dbReference type="EMBL" id="CAA9403565.1"/>
    </source>
</evidence>
<dbReference type="AlphaFoldDB" id="A0A6J4P8T3"/>
<accession>A0A6J4P8T3</accession>